<evidence type="ECO:0000256" key="3">
    <source>
        <dbReference type="ARBA" id="ARBA00022729"/>
    </source>
</evidence>
<dbReference type="Pfam" id="PF18400">
    <property type="entry name" value="Thioredoxin_12"/>
    <property type="match status" value="1"/>
</dbReference>
<dbReference type="GO" id="GO:0005788">
    <property type="term" value="C:endoplasmic reticulum lumen"/>
    <property type="evidence" value="ECO:0007669"/>
    <property type="project" value="UniProtKB-SubCell"/>
</dbReference>
<dbReference type="VEuPathDB" id="FungiDB:CD36_82940"/>
<keyword evidence="3 7" id="KW-0732">Signal</keyword>
<dbReference type="EMBL" id="FM992690">
    <property type="protein sequence ID" value="CAX42814.1"/>
    <property type="molecule type" value="Genomic_DNA"/>
</dbReference>
<evidence type="ECO:0000256" key="2">
    <source>
        <dbReference type="ARBA" id="ARBA00004319"/>
    </source>
</evidence>
<dbReference type="InterPro" id="IPR040692">
    <property type="entry name" value="UGGT_TRXL_3"/>
</dbReference>
<feature type="domain" description="Glucosyltransferase 24 catalytic" evidence="11">
    <location>
        <begin position="1137"/>
        <end position="1405"/>
    </location>
</feature>
<dbReference type="GO" id="GO:0051082">
    <property type="term" value="F:unfolded protein binding"/>
    <property type="evidence" value="ECO:0007669"/>
    <property type="project" value="TreeGrafter"/>
</dbReference>
<evidence type="ECO:0000313" key="14">
    <source>
        <dbReference type="Proteomes" id="UP000002605"/>
    </source>
</evidence>
<evidence type="ECO:0000256" key="4">
    <source>
        <dbReference type="ARBA" id="ARBA00022824"/>
    </source>
</evidence>
<feature type="chain" id="PRO_5002892547" evidence="7">
    <location>
        <begin position="23"/>
        <end position="1453"/>
    </location>
</feature>
<feature type="compositionally biased region" description="Acidic residues" evidence="6">
    <location>
        <begin position="1436"/>
        <end position="1446"/>
    </location>
</feature>
<accession>B9WDQ8</accession>
<dbReference type="Proteomes" id="UP000002605">
    <property type="component" value="Chromosome 3"/>
</dbReference>
<dbReference type="PANTHER" id="PTHR11226">
    <property type="entry name" value="UDP-GLUCOSE GLYCOPROTEIN:GLUCOSYLTRANSFERASE"/>
    <property type="match status" value="1"/>
</dbReference>
<keyword evidence="4" id="KW-0256">Endoplasmic reticulum</keyword>
<comment type="subcellular location">
    <subcellularLocation>
        <location evidence="2">Endoplasmic reticulum lumen</location>
    </subcellularLocation>
</comment>
<dbReference type="GO" id="GO:0036503">
    <property type="term" value="P:ERAD pathway"/>
    <property type="evidence" value="ECO:0007669"/>
    <property type="project" value="TreeGrafter"/>
</dbReference>
<dbReference type="InterPro" id="IPR040693">
    <property type="entry name" value="UGGT_TRXL_1"/>
</dbReference>
<keyword evidence="5" id="KW-0325">Glycoprotein</keyword>
<evidence type="ECO:0000259" key="10">
    <source>
        <dbReference type="Pfam" id="PF18402"/>
    </source>
</evidence>
<name>B9WDQ8_CANDC</name>
<dbReference type="Gene3D" id="3.90.550.10">
    <property type="entry name" value="Spore Coat Polysaccharide Biosynthesis Protein SpsA, Chain A"/>
    <property type="match status" value="1"/>
</dbReference>
<dbReference type="KEGG" id="cdu:CD36_82940"/>
<comment type="cofactor">
    <cofactor evidence="1">
        <name>Ca(2+)</name>
        <dbReference type="ChEBI" id="CHEBI:29108"/>
    </cofactor>
</comment>
<dbReference type="CGD" id="CAL0000170879">
    <property type="gene designation" value="Cd36_82940"/>
</dbReference>
<proteinExistence type="predicted"/>
<dbReference type="InterPro" id="IPR009448">
    <property type="entry name" value="UDP-g_GGtrans"/>
</dbReference>
<dbReference type="Pfam" id="PF18401">
    <property type="entry name" value="Thioredoxin_13"/>
    <property type="match status" value="1"/>
</dbReference>
<dbReference type="InterPro" id="IPR029044">
    <property type="entry name" value="Nucleotide-diphossugar_trans"/>
</dbReference>
<dbReference type="InterPro" id="IPR040694">
    <property type="entry name" value="UGGT_TRXL_2"/>
</dbReference>
<feature type="domain" description="UGGT thioredoxin-like" evidence="10">
    <location>
        <begin position="442"/>
        <end position="659"/>
    </location>
</feature>
<dbReference type="UniPathway" id="UPA00378"/>
<protein>
    <submittedName>
        <fullName evidence="13">Killer toxin-resistance protein, putative</fullName>
    </submittedName>
</protein>
<dbReference type="RefSeq" id="XP_002419225.1">
    <property type="nucleotide sequence ID" value="XM_002419180.1"/>
</dbReference>
<sequence>MSVIRYILYAIAVTILLNFVKATENNNFKVELETQWSNIDFLPNFIEAIAGFNESLYEQTIENIFGLSDNDEVLEDDASDQEIYSTVANSLRLADEDMDFVNFDLVYKKHTPRVAAHYDHYSDVLAKFGDRLKRECAKDSFGNTVETKNGQIQTWLLYNDKIYCSANDLFALRTDSSSNSTLLFDRVIGKSKNAPLLILYGNPTEESTKDFLKVLYPEAKAGKLKFVWRYIPSATKKLDSIPGFGVTLKMENYDYSYSEANPKYDLSRDFTKINESQELVSVNEKHLYELGVKLTSFILSNRYKTAKYDLLNTILTNFPKFIPYIARSPKLLNHEKVKSKVLGNEDIGLSQDSYGIYINGSPIHPLELDIYNLGSRIKEELQTVKDLVKLGFDVVQAKLLIAKFALLSAVKQTQFRNGNTLMGNNENRFKVYENEFKKGSSEKGGVLFFNNVESDNTFKEYTTNREEAYLGVGSYKLKPNQIPLLKENVHDLIFALNFGNKHQLRVFFTLSKVILDSGIPQQVGVLPVIGDDPMDEMLAKKFYWIAEKSSTQEALAILYKYFESDGPDEAADLLDKVEVPEDFKVDYDHVLNKFSIATASVIFNGVIYDLRAPNWQIAMSKQISQDISLIKTFLRQGPIEGKLKDLLYSNAKSERNLRIIPLEPSDIIYKKIDKELINNSIAFKKLDKEQGVSGTFWLVSDFARPEMITQLIDLLSLLKRKSIQVRVINTGDADFSEKLETDFKLTTLTNGQIDEIIEILEDSNISKAPNDGLRELLVTKQLPAHHSFLLFNSRYFRLDTAFEYEELDQIIEFEISQRLNLIPDVIEAYPDEFMSKKVSDFNSMLSGLDNMDWFDLMTSIVTKSFHVDDKRFIVDVSRFDFSSLDFSNSIDVKTYKENNPVDVLIILNPMDEYSQRLLSIVSSITQFSFLNIRILLQPRVDSKEEIKIHKFYRGVYPHAKPKFDSNGKWIQHYSSQFESIPSDVTYSTELDVPHKWIIVPQMSSIDLNNIYFNNHHSVNIKYSLKNILIEGYARDIRTGKAPDGLIFRAFNKNYSTDTSVMTSLDYFQIKAYPSIFNFSTTSNYTLLSASENKYQTNIEELESIEVPVFKIDGSTIYPRVKKSDNKKAMPMRRHAEINIFTIAGGQLYEKLTSIMIASVRKHNHRSTIKFWILEDFVSPQFKHLMKLISIKYNVEYEFISYKWPNFLRRQKSKERIIWGYKILFLDVLFPQDLDKIIFIDADQICRADLTELINMDLEGAPYGFTPMCDSREEMEGYRFWKEGYWSDVLKDDLKYHISALFVVDLQKFRSIKAGDRLRAHYQKLSSDPNSLSNLDQDLPNNMQRSIKIFSLPQSWLWCETWCSDKSLKDAKMIDLCNNPLTKENKLDTAKRLIPEWTGYEQEIESLVSLVQNDSAKEVSEEIESDVEKEVDHSDKNEEEEEDDDGDDYFHDEL</sequence>
<evidence type="ECO:0000313" key="13">
    <source>
        <dbReference type="EMBL" id="CAX42814.1"/>
    </source>
</evidence>
<feature type="domain" description="UGGT thioredoxin-like" evidence="8">
    <location>
        <begin position="42"/>
        <end position="236"/>
    </location>
</feature>
<reference evidence="13 14" key="1">
    <citation type="journal article" date="2009" name="Genome Res.">
        <title>Comparative genomics of the fungal pathogens Candida dubliniensis and Candida albicans.</title>
        <authorList>
            <person name="Jackson A.P."/>
            <person name="Gamble J.A."/>
            <person name="Yeomans T."/>
            <person name="Moran G.P."/>
            <person name="Saunders D."/>
            <person name="Harris D."/>
            <person name="Aslett M."/>
            <person name="Barrell J.F."/>
            <person name="Butler G."/>
            <person name="Citiulo F."/>
            <person name="Coleman D.C."/>
            <person name="de Groot P.W.J."/>
            <person name="Goodwin T.J."/>
            <person name="Quail M.A."/>
            <person name="McQuillan J."/>
            <person name="Munro C.A."/>
            <person name="Pain A."/>
            <person name="Poulter R.T."/>
            <person name="Rajandream M.A."/>
            <person name="Renauld H."/>
            <person name="Spiering M.J."/>
            <person name="Tivey A."/>
            <person name="Gow N.A.R."/>
            <person name="Barrell B."/>
            <person name="Sullivan D.J."/>
            <person name="Berriman M."/>
        </authorList>
    </citation>
    <scope>NUCLEOTIDE SEQUENCE [LARGE SCALE GENOMIC DNA]</scope>
    <source>
        <strain evidence="14">CD36 / ATCC MYA-646 / CBS 7987 / NCPF 3949 / NRRL Y-17841</strain>
    </source>
</reference>
<dbReference type="GeneID" id="8046707"/>
<feature type="signal peptide" evidence="7">
    <location>
        <begin position="1"/>
        <end position="22"/>
    </location>
</feature>
<keyword evidence="14" id="KW-1185">Reference proteome</keyword>
<feature type="region of interest" description="Disordered" evidence="6">
    <location>
        <begin position="1414"/>
        <end position="1453"/>
    </location>
</feature>
<dbReference type="HOGENOM" id="CLU_002668_1_0_1"/>
<dbReference type="Pfam" id="PF18402">
    <property type="entry name" value="Thioredoxin_14"/>
    <property type="match status" value="1"/>
</dbReference>
<organism evidence="13 14">
    <name type="scientific">Candida dubliniensis (strain CD36 / ATCC MYA-646 / CBS 7987 / NCPF 3949 / NRRL Y-17841)</name>
    <name type="common">Yeast</name>
    <dbReference type="NCBI Taxonomy" id="573826"/>
    <lineage>
        <taxon>Eukaryota</taxon>
        <taxon>Fungi</taxon>
        <taxon>Dikarya</taxon>
        <taxon>Ascomycota</taxon>
        <taxon>Saccharomycotina</taxon>
        <taxon>Pichiomycetes</taxon>
        <taxon>Debaryomycetaceae</taxon>
        <taxon>Candida/Lodderomyces clade</taxon>
        <taxon>Candida</taxon>
    </lineage>
</organism>
<evidence type="ECO:0000259" key="9">
    <source>
        <dbReference type="Pfam" id="PF18401"/>
    </source>
</evidence>
<evidence type="ECO:0000256" key="7">
    <source>
        <dbReference type="SAM" id="SignalP"/>
    </source>
</evidence>
<dbReference type="eggNOG" id="KOG1879">
    <property type="taxonomic scope" value="Eukaryota"/>
</dbReference>
<feature type="compositionally biased region" description="Basic and acidic residues" evidence="6">
    <location>
        <begin position="1414"/>
        <end position="1435"/>
    </location>
</feature>
<gene>
    <name evidence="12" type="ordered locus">Cd36_82940</name>
    <name evidence="13" type="ORF">CD36_82940</name>
</gene>
<dbReference type="PANTHER" id="PTHR11226:SF0">
    <property type="entry name" value="UDP-GLUCOSE:GLYCOPROTEIN GLUCOSYLTRANSFERASE"/>
    <property type="match status" value="1"/>
</dbReference>
<evidence type="ECO:0000259" key="11">
    <source>
        <dbReference type="Pfam" id="PF18404"/>
    </source>
</evidence>
<dbReference type="Pfam" id="PF18404">
    <property type="entry name" value="Glyco_transf_24"/>
    <property type="match status" value="1"/>
</dbReference>
<evidence type="ECO:0000313" key="12">
    <source>
        <dbReference type="CGD" id="CAL0000170879"/>
    </source>
</evidence>
<evidence type="ECO:0000256" key="1">
    <source>
        <dbReference type="ARBA" id="ARBA00001913"/>
    </source>
</evidence>
<dbReference type="OrthoDB" id="27683at2759"/>
<feature type="domain" description="UGGT thioredoxin-like" evidence="9">
    <location>
        <begin position="276"/>
        <end position="411"/>
    </location>
</feature>
<dbReference type="SUPFAM" id="SSF53448">
    <property type="entry name" value="Nucleotide-diphospho-sugar transferases"/>
    <property type="match status" value="1"/>
</dbReference>
<evidence type="ECO:0000256" key="5">
    <source>
        <dbReference type="ARBA" id="ARBA00023180"/>
    </source>
</evidence>
<dbReference type="Pfam" id="PF06427">
    <property type="entry name" value="UDP-g_GGTase"/>
    <property type="match status" value="1"/>
</dbReference>
<dbReference type="GO" id="GO:0003980">
    <property type="term" value="F:UDP-glucose:glycoprotein glucosyltransferase activity"/>
    <property type="evidence" value="ECO:0007669"/>
    <property type="project" value="InterPro"/>
</dbReference>
<evidence type="ECO:0000259" key="8">
    <source>
        <dbReference type="Pfam" id="PF18400"/>
    </source>
</evidence>
<dbReference type="GO" id="GO:0018279">
    <property type="term" value="P:protein N-linked glycosylation via asparagine"/>
    <property type="evidence" value="ECO:0007669"/>
    <property type="project" value="TreeGrafter"/>
</dbReference>
<evidence type="ECO:0000256" key="6">
    <source>
        <dbReference type="SAM" id="MobiDB-lite"/>
    </source>
</evidence>
<dbReference type="InterPro" id="IPR040497">
    <property type="entry name" value="Glyco_transf_24"/>
</dbReference>